<name>J7RCQ2_HUIN7</name>
<dbReference type="PANTHER" id="PTHR12703:SF4">
    <property type="entry name" value="TRANSMEMBRANE PROTEIN 33"/>
    <property type="match status" value="1"/>
</dbReference>
<dbReference type="Pfam" id="PF03661">
    <property type="entry name" value="TMEM33_Pom33"/>
    <property type="match status" value="1"/>
</dbReference>
<evidence type="ECO:0000313" key="8">
    <source>
        <dbReference type="Proteomes" id="UP000006310"/>
    </source>
</evidence>
<dbReference type="GO" id="GO:0005635">
    <property type="term" value="C:nuclear envelope"/>
    <property type="evidence" value="ECO:0007669"/>
    <property type="project" value="EnsemblFungi"/>
</dbReference>
<keyword evidence="3 6" id="KW-0812">Transmembrane</keyword>
<dbReference type="RefSeq" id="XP_022466895.1">
    <property type="nucleotide sequence ID" value="XM_022610616.1"/>
</dbReference>
<evidence type="ECO:0000256" key="2">
    <source>
        <dbReference type="ARBA" id="ARBA00007322"/>
    </source>
</evidence>
<feature type="transmembrane region" description="Helical" evidence="6">
    <location>
        <begin position="31"/>
        <end position="54"/>
    </location>
</feature>
<evidence type="ECO:0000256" key="6">
    <source>
        <dbReference type="SAM" id="Phobius"/>
    </source>
</evidence>
<dbReference type="OMA" id="PQFYWFL"/>
<keyword evidence="8" id="KW-1185">Reference proteome</keyword>
<evidence type="ECO:0000313" key="7">
    <source>
        <dbReference type="EMBL" id="CCK72650.1"/>
    </source>
</evidence>
<dbReference type="OrthoDB" id="5581259at2759"/>
<evidence type="ECO:0000256" key="1">
    <source>
        <dbReference type="ARBA" id="ARBA00004141"/>
    </source>
</evidence>
<evidence type="ECO:0000256" key="4">
    <source>
        <dbReference type="ARBA" id="ARBA00022989"/>
    </source>
</evidence>
<evidence type="ECO:0000256" key="3">
    <source>
        <dbReference type="ARBA" id="ARBA00022692"/>
    </source>
</evidence>
<dbReference type="Proteomes" id="UP000006310">
    <property type="component" value="Chromosome 12"/>
</dbReference>
<reference evidence="7 8" key="1">
    <citation type="journal article" date="2011" name="Proc. Natl. Acad. Sci. U.S.A.">
        <title>Evolutionary erosion of yeast sex chromosomes by mating-type switching accidents.</title>
        <authorList>
            <person name="Gordon J.L."/>
            <person name="Armisen D."/>
            <person name="Proux-Wera E."/>
            <person name="Oheigeartaigh S.S."/>
            <person name="Byrne K.P."/>
            <person name="Wolfe K.H."/>
        </authorList>
    </citation>
    <scope>NUCLEOTIDE SEQUENCE [LARGE SCALE GENOMIC DNA]</scope>
    <source>
        <strain evidence="8">ATCC MYA-139 / BCRC 22969 / CBS 8797 / CCRC 22969 / KCTC 17520 / NBRC 10181 / NCYC 3082</strain>
    </source>
</reference>
<dbReference type="GeneID" id="34528424"/>
<dbReference type="EMBL" id="HE978325">
    <property type="protein sequence ID" value="CCK72650.1"/>
    <property type="molecule type" value="Genomic_DNA"/>
</dbReference>
<sequence>MVARAGAGHRSGRTVAPLGAILRSRIRQPQFYWFLGHFLTLYHCARFHLAIFSVQSQRLHYGWILFYVTATYGIVLYQFYKSGQLQWSTLSENLAQMDNLQYFLVFSVLLTLFLISKGHAMLSNATYSPAIFALFHSLNYFKENLLPFLPLRQHMKSGANQIITVFISRYNGPFLVMAQVFEIVCAVRCAVLKLPLAVLSLRLYSVATALAYLKFFQLRYKQNSTLRKLFDERVLTTVDALVATRVPQWTPLWGSVKNKVKYFLS</sequence>
<dbReference type="eggNOG" id="KOG4002">
    <property type="taxonomic scope" value="Eukaryota"/>
</dbReference>
<dbReference type="AlphaFoldDB" id="J7RCQ2"/>
<reference evidence="8" key="2">
    <citation type="submission" date="2012-08" db="EMBL/GenBank/DDBJ databases">
        <title>Genome sequence of Kazachstania naganishii.</title>
        <authorList>
            <person name="Gordon J.L."/>
            <person name="Armisen D."/>
            <person name="Proux-Wera E."/>
            <person name="OhEigeartaigh S.S."/>
            <person name="Byrne K.P."/>
            <person name="Wolfe K.H."/>
        </authorList>
    </citation>
    <scope>NUCLEOTIDE SEQUENCE [LARGE SCALE GENOMIC DNA]</scope>
    <source>
        <strain evidence="8">ATCC MYA-139 / BCRC 22969 / CBS 8797 / CCRC 22969 / KCTC 17520 / NBRC 10181 / NCYC 3082</strain>
    </source>
</reference>
<dbReference type="InterPro" id="IPR005344">
    <property type="entry name" value="TMEM33/Pom33"/>
</dbReference>
<dbReference type="GO" id="GO:0071786">
    <property type="term" value="P:endoplasmic reticulum tubular network organization"/>
    <property type="evidence" value="ECO:0007669"/>
    <property type="project" value="TreeGrafter"/>
</dbReference>
<dbReference type="InterPro" id="IPR051645">
    <property type="entry name" value="PER33/POM33_regulator"/>
</dbReference>
<protein>
    <recommendedName>
        <fullName evidence="9">Nucleoporin POM33</fullName>
    </recommendedName>
</protein>
<feature type="transmembrane region" description="Helical" evidence="6">
    <location>
        <begin position="60"/>
        <end position="80"/>
    </location>
</feature>
<accession>J7RCQ2</accession>
<dbReference type="KEGG" id="kng:KNAG_0L00270"/>
<comment type="similarity">
    <text evidence="2">Belongs to the PER33/POM33 family.</text>
</comment>
<evidence type="ECO:0008006" key="9">
    <source>
        <dbReference type="Google" id="ProtNLM"/>
    </source>
</evidence>
<keyword evidence="5 6" id="KW-0472">Membrane</keyword>
<dbReference type="GO" id="GO:0005783">
    <property type="term" value="C:endoplasmic reticulum"/>
    <property type="evidence" value="ECO:0007669"/>
    <property type="project" value="EnsemblFungi"/>
</dbReference>
<proteinExistence type="inferred from homology"/>
<dbReference type="PANTHER" id="PTHR12703">
    <property type="entry name" value="TRANSMEMBRANE PROTEIN 33"/>
    <property type="match status" value="1"/>
</dbReference>
<feature type="transmembrane region" description="Helical" evidence="6">
    <location>
        <begin position="100"/>
        <end position="116"/>
    </location>
</feature>
<keyword evidence="4 6" id="KW-1133">Transmembrane helix</keyword>
<dbReference type="GO" id="GO:0061024">
    <property type="term" value="P:membrane organization"/>
    <property type="evidence" value="ECO:0007669"/>
    <property type="project" value="TreeGrafter"/>
</dbReference>
<comment type="subcellular location">
    <subcellularLocation>
        <location evidence="1">Membrane</location>
        <topology evidence="1">Multi-pass membrane protein</topology>
    </subcellularLocation>
</comment>
<dbReference type="GO" id="GO:0016020">
    <property type="term" value="C:membrane"/>
    <property type="evidence" value="ECO:0007669"/>
    <property type="project" value="UniProtKB-SubCell"/>
</dbReference>
<dbReference type="HOGENOM" id="CLU_065417_3_0_1"/>
<organism evidence="7 8">
    <name type="scientific">Huiozyma naganishii (strain ATCC MYA-139 / BCRC 22969 / CBS 8797 / KCTC 17520 / NBRC 10181 / NCYC 3082 / Yp74L-3)</name>
    <name type="common">Yeast</name>
    <name type="synonym">Kazachstania naganishii</name>
    <dbReference type="NCBI Taxonomy" id="1071383"/>
    <lineage>
        <taxon>Eukaryota</taxon>
        <taxon>Fungi</taxon>
        <taxon>Dikarya</taxon>
        <taxon>Ascomycota</taxon>
        <taxon>Saccharomycotina</taxon>
        <taxon>Saccharomycetes</taxon>
        <taxon>Saccharomycetales</taxon>
        <taxon>Saccharomycetaceae</taxon>
        <taxon>Huiozyma</taxon>
    </lineage>
</organism>
<feature type="transmembrane region" description="Helical" evidence="6">
    <location>
        <begin position="190"/>
        <end position="213"/>
    </location>
</feature>
<gene>
    <name evidence="7" type="primary">KNAG0L00270</name>
    <name evidence="7" type="ordered locus">KNAG_0L00270</name>
</gene>
<evidence type="ECO:0000256" key="5">
    <source>
        <dbReference type="ARBA" id="ARBA00023136"/>
    </source>
</evidence>